<dbReference type="SUPFAM" id="SSF56112">
    <property type="entry name" value="Protein kinase-like (PK-like)"/>
    <property type="match status" value="1"/>
</dbReference>
<proteinExistence type="predicted"/>
<dbReference type="Pfam" id="PF20202">
    <property type="entry name" value="DUF6564"/>
    <property type="match status" value="1"/>
</dbReference>
<keyword evidence="1" id="KW-0808">Transferase</keyword>
<accession>A0ABT1NBG2</accession>
<comment type="caution">
    <text evidence="4">The sequence shown here is derived from an EMBL/GenBank/DDBJ whole genome shotgun (WGS) entry which is preliminary data.</text>
</comment>
<dbReference type="InterPro" id="IPR029044">
    <property type="entry name" value="Nucleotide-diphossugar_trans"/>
</dbReference>
<keyword evidence="2" id="KW-0548">Nucleotidyltransferase</keyword>
<dbReference type="Proteomes" id="UP001651880">
    <property type="component" value="Unassembled WGS sequence"/>
</dbReference>
<evidence type="ECO:0000313" key="5">
    <source>
        <dbReference type="Proteomes" id="UP001651880"/>
    </source>
</evidence>
<evidence type="ECO:0000256" key="2">
    <source>
        <dbReference type="ARBA" id="ARBA00022695"/>
    </source>
</evidence>
<dbReference type="InterPro" id="IPR046694">
    <property type="entry name" value="DUF6564"/>
</dbReference>
<name>A0ABT1NBG2_9FIRM</name>
<reference evidence="4 5" key="1">
    <citation type="submission" date="2021-10" db="EMBL/GenBank/DDBJ databases">
        <title>Lutispora strain m25 sp. nov., a thermophilic, non-spore-forming bacterium isolated from a lab-scale methanogenic bioreactor digesting anaerobic sludge.</title>
        <authorList>
            <person name="El Houari A."/>
            <person name="Mcdonald J."/>
        </authorList>
    </citation>
    <scope>NUCLEOTIDE SEQUENCE [LARGE SCALE GENOMIC DNA]</scope>
    <source>
        <strain evidence="5">m25</strain>
    </source>
</reference>
<dbReference type="Gene3D" id="3.90.550.10">
    <property type="entry name" value="Spore Coat Polysaccharide Biosynthesis Protein SpsA, Chain A"/>
    <property type="match status" value="1"/>
</dbReference>
<protein>
    <recommendedName>
        <fullName evidence="3">DUF6564 domain-containing protein</fullName>
    </recommendedName>
</protein>
<dbReference type="PANTHER" id="PTHR43584:SF8">
    <property type="entry name" value="N-ACETYLMURAMATE ALPHA-1-PHOSPHATE URIDYLYLTRANSFERASE"/>
    <property type="match status" value="1"/>
</dbReference>
<organism evidence="4 5">
    <name type="scientific">Lutispora saccharofermentans</name>
    <dbReference type="NCBI Taxonomy" id="3024236"/>
    <lineage>
        <taxon>Bacteria</taxon>
        <taxon>Bacillati</taxon>
        <taxon>Bacillota</taxon>
        <taxon>Clostridia</taxon>
        <taxon>Lutisporales</taxon>
        <taxon>Lutisporaceae</taxon>
        <taxon>Lutispora</taxon>
    </lineage>
</organism>
<dbReference type="EMBL" id="JAJEKE010000002">
    <property type="protein sequence ID" value="MCQ1528599.1"/>
    <property type="molecule type" value="Genomic_DNA"/>
</dbReference>
<dbReference type="PANTHER" id="PTHR43584">
    <property type="entry name" value="NUCLEOTIDYL TRANSFERASE"/>
    <property type="match status" value="1"/>
</dbReference>
<evidence type="ECO:0000256" key="1">
    <source>
        <dbReference type="ARBA" id="ARBA00022679"/>
    </source>
</evidence>
<dbReference type="SUPFAM" id="SSF53448">
    <property type="entry name" value="Nucleotide-diphospho-sugar transferases"/>
    <property type="match status" value="1"/>
</dbReference>
<dbReference type="RefSeq" id="WP_255226118.1">
    <property type="nucleotide sequence ID" value="NZ_JAJEKE010000002.1"/>
</dbReference>
<evidence type="ECO:0000313" key="4">
    <source>
        <dbReference type="EMBL" id="MCQ1528599.1"/>
    </source>
</evidence>
<gene>
    <name evidence="4" type="ORF">LJD61_03450</name>
</gene>
<sequence length="594" mass="68825">MKAIILAADGKTFNIKGEDVPKCFLPINENLTILERQIRILNFYGFFDSEIIIVIGSKGSWSKDNISEKVHNLNANILVNEENLKQGNKYSLLIALNAIEDQEVLIIDGDLVFESIIIEKLLNSRNDNILLTRNMLNPQESGSKVLCQDNRVVEVGKDIEGGMFPWAIYSGIAKISNRTLKDLKLALYKETNYDMVDGIKDILKDNNFIALDYLDLVYGNATKEQNNKLVGGSYANLRCKLIVKKEARNEGKEKLSNEIKWLLDLPAELKTYFPEVLNYKISNEVTWFEMPYYSGKNLRELIMLGEFDAKNTVNFLERLLDWMFKKIYSRRIGKAPKNWVYIKHIARVNQRLIEACQKSLTIAKMIKSDYIVLNGTKYRNIPELFLKITKRPSLIDALTPEALSMVHGDLHFQNILIEPGNNQEFLLADPRGEIEGSDIYYDMGKLWHSFNGKYDFLHTDQFVVDLKWREDTDILEANLELTNKSAMLTYDEICKRMEELLTRYEYIKNDPYWHMKTLFAEVSHFSSVMPFHIKGNGDDRRAIAMYLTAVKLINQFYDNFQIENWKEEITFYNVNSVEDYNMMMNSMDMGGGLV</sequence>
<keyword evidence="5" id="KW-1185">Reference proteome</keyword>
<dbReference type="InterPro" id="IPR050065">
    <property type="entry name" value="GlmU-like"/>
</dbReference>
<feature type="domain" description="DUF6564" evidence="3">
    <location>
        <begin position="47"/>
        <end position="133"/>
    </location>
</feature>
<evidence type="ECO:0000259" key="3">
    <source>
        <dbReference type="Pfam" id="PF20202"/>
    </source>
</evidence>
<dbReference type="InterPro" id="IPR011009">
    <property type="entry name" value="Kinase-like_dom_sf"/>
</dbReference>